<keyword evidence="5 8" id="KW-1133">Transmembrane helix</keyword>
<accession>A0A3B0U5G7</accession>
<dbReference type="NCBIfam" id="TIGR00546">
    <property type="entry name" value="lnt"/>
    <property type="match status" value="1"/>
</dbReference>
<evidence type="ECO:0000256" key="4">
    <source>
        <dbReference type="ARBA" id="ARBA00022692"/>
    </source>
</evidence>
<gene>
    <name evidence="10" type="ORF">MNBD_ALPHA12-327</name>
</gene>
<dbReference type="GO" id="GO:0042158">
    <property type="term" value="P:lipoprotein biosynthetic process"/>
    <property type="evidence" value="ECO:0007669"/>
    <property type="project" value="InterPro"/>
</dbReference>
<evidence type="ECO:0000259" key="9">
    <source>
        <dbReference type="PROSITE" id="PS50263"/>
    </source>
</evidence>
<dbReference type="AlphaFoldDB" id="A0A3B0U5G7"/>
<dbReference type="CDD" id="cd07571">
    <property type="entry name" value="ALP_N-acyl_transferase"/>
    <property type="match status" value="1"/>
</dbReference>
<evidence type="ECO:0000256" key="5">
    <source>
        <dbReference type="ARBA" id="ARBA00022989"/>
    </source>
</evidence>
<dbReference type="PANTHER" id="PTHR38686">
    <property type="entry name" value="APOLIPOPROTEIN N-ACYLTRANSFERASE"/>
    <property type="match status" value="1"/>
</dbReference>
<name>A0A3B0U5G7_9ZZZZ</name>
<dbReference type="Pfam" id="PF00795">
    <property type="entry name" value="CN_hydrolase"/>
    <property type="match status" value="1"/>
</dbReference>
<keyword evidence="3 10" id="KW-0808">Transferase</keyword>
<evidence type="ECO:0000256" key="7">
    <source>
        <dbReference type="ARBA" id="ARBA00023315"/>
    </source>
</evidence>
<organism evidence="10">
    <name type="scientific">hydrothermal vent metagenome</name>
    <dbReference type="NCBI Taxonomy" id="652676"/>
    <lineage>
        <taxon>unclassified sequences</taxon>
        <taxon>metagenomes</taxon>
        <taxon>ecological metagenomes</taxon>
    </lineage>
</organism>
<evidence type="ECO:0000256" key="1">
    <source>
        <dbReference type="ARBA" id="ARBA00004651"/>
    </source>
</evidence>
<proteinExistence type="predicted"/>
<evidence type="ECO:0000313" key="10">
    <source>
        <dbReference type="EMBL" id="VAW21722.1"/>
    </source>
</evidence>
<evidence type="ECO:0000256" key="6">
    <source>
        <dbReference type="ARBA" id="ARBA00023136"/>
    </source>
</evidence>
<dbReference type="PANTHER" id="PTHR38686:SF1">
    <property type="entry name" value="APOLIPOPROTEIN N-ACYLTRANSFERASE"/>
    <property type="match status" value="1"/>
</dbReference>
<dbReference type="EMBL" id="UOEO01000182">
    <property type="protein sequence ID" value="VAW21722.1"/>
    <property type="molecule type" value="Genomic_DNA"/>
</dbReference>
<dbReference type="InterPro" id="IPR003010">
    <property type="entry name" value="C-N_Hydrolase"/>
</dbReference>
<dbReference type="Gene3D" id="3.60.110.10">
    <property type="entry name" value="Carbon-nitrogen hydrolase"/>
    <property type="match status" value="1"/>
</dbReference>
<evidence type="ECO:0000256" key="3">
    <source>
        <dbReference type="ARBA" id="ARBA00022679"/>
    </source>
</evidence>
<feature type="non-terminal residue" evidence="10">
    <location>
        <position position="1"/>
    </location>
</feature>
<keyword evidence="6 8" id="KW-0472">Membrane</keyword>
<keyword evidence="10" id="KW-0449">Lipoprotein</keyword>
<feature type="domain" description="CN hydrolase" evidence="9">
    <location>
        <begin position="19"/>
        <end position="270"/>
    </location>
</feature>
<dbReference type="InterPro" id="IPR036526">
    <property type="entry name" value="C-N_Hydrolase_sf"/>
</dbReference>
<evidence type="ECO:0000256" key="2">
    <source>
        <dbReference type="ARBA" id="ARBA00022475"/>
    </source>
</evidence>
<reference evidence="10" key="1">
    <citation type="submission" date="2018-06" db="EMBL/GenBank/DDBJ databases">
        <authorList>
            <person name="Zhirakovskaya E."/>
        </authorList>
    </citation>
    <scope>NUCLEOTIDE SEQUENCE</scope>
</reference>
<dbReference type="GO" id="GO:0016410">
    <property type="term" value="F:N-acyltransferase activity"/>
    <property type="evidence" value="ECO:0007669"/>
    <property type="project" value="InterPro"/>
</dbReference>
<keyword evidence="4 8" id="KW-0812">Transmembrane</keyword>
<evidence type="ECO:0000256" key="8">
    <source>
        <dbReference type="SAM" id="Phobius"/>
    </source>
</evidence>
<keyword evidence="2" id="KW-1003">Cell membrane</keyword>
<dbReference type="PROSITE" id="PS50263">
    <property type="entry name" value="CN_HYDROLASE"/>
    <property type="match status" value="1"/>
</dbReference>
<protein>
    <submittedName>
        <fullName evidence="10">Apolipoprotein N-acyltransferase / Copper homeostasis protein CutE</fullName>
    </submittedName>
</protein>
<dbReference type="InterPro" id="IPR004563">
    <property type="entry name" value="Apolipo_AcylTrfase"/>
</dbReference>
<dbReference type="GO" id="GO:0005886">
    <property type="term" value="C:plasma membrane"/>
    <property type="evidence" value="ECO:0007669"/>
    <property type="project" value="UniProtKB-SubCell"/>
</dbReference>
<dbReference type="SUPFAM" id="SSF56317">
    <property type="entry name" value="Carbon-nitrogen hydrolase"/>
    <property type="match status" value="1"/>
</dbReference>
<sequence length="306" mass="33954">WRLAATKLVAQQDVRLRLVQPAIAQNMKWVPGNRDFIINRLISLSETKTGPDNKGLDGITYLIWPEAALTFFLGDYPEALLRIANMLPPGTVLLTGAPRRGFSASNQKADYNSILAINSDGEVISSYDKTHLVPFGEYLPFKSLFEKFGLRQFVPGLEGWQAGKRRDVLRPEGKAGFLPLICYEAVFSGDLGNGATSAKFILNITNDAWFDGSIGPLQHFYHARLRALEHGVSMVRVANSGVSALVDPLGRISDYLGPGEIGFLDVTLSEPIAPTLFSKLTNWPFLFALLLSWALVLPRYFHYRAR</sequence>
<feature type="transmembrane region" description="Helical" evidence="8">
    <location>
        <begin position="283"/>
        <end position="301"/>
    </location>
</feature>
<keyword evidence="7 10" id="KW-0012">Acyltransferase</keyword>
<comment type="subcellular location">
    <subcellularLocation>
        <location evidence="1">Cell membrane</location>
        <topology evidence="1">Multi-pass membrane protein</topology>
    </subcellularLocation>
</comment>